<dbReference type="AlphaFoldDB" id="A0A1L9RQ04"/>
<gene>
    <name evidence="2" type="ORF">ASPWEDRAFT_170400</name>
</gene>
<evidence type="ECO:0000256" key="1">
    <source>
        <dbReference type="SAM" id="MobiDB-lite"/>
    </source>
</evidence>
<evidence type="ECO:0000313" key="2">
    <source>
        <dbReference type="EMBL" id="OJJ36898.1"/>
    </source>
</evidence>
<sequence length="412" mass="45903">MSRPMVAGISPSRNPVSRLHLQPRVLVTPSTSVRAACTDNRPTFRRSFYSRVVQRHRESRSFAEMQQGSRLPVRSPSPSPPASVSSPSTPSLPRPWKIITRCIPPPPTSTRSSVGPTPRGGRSSLTAYPSRLAERKASRQARTRPWVQPTESSAKPSLRGTLRSRYCKLLPNSGKPVSHVEPAKPALKSALSKGKYSGKSKRVRFVGEEPEKPVLTPAMKPGLKSALSKGKYSGKLKQVRFIGDEPRPALKPALSKGKYRGESGKSKQVRFGGVQVETVSRYIKKFRWAKTRERVEPLEEEDEDGEKEKYITYWGNQRSSMIEFIHSEGPCGRQDCAWNSLARIQAMRPMWDTKTVFWCWNRKREIVRENGGFALAGECPGEVLVAQLHSPIDDERTFLSGGSILMGNDAPA</sequence>
<keyword evidence="3" id="KW-1185">Reference proteome</keyword>
<dbReference type="OrthoDB" id="4221626at2759"/>
<feature type="compositionally biased region" description="Low complexity" evidence="1">
    <location>
        <begin position="82"/>
        <end position="95"/>
    </location>
</feature>
<dbReference type="VEuPathDB" id="FungiDB:ASPWEDRAFT_170400"/>
<feature type="region of interest" description="Disordered" evidence="1">
    <location>
        <begin position="59"/>
        <end position="162"/>
    </location>
</feature>
<dbReference type="Proteomes" id="UP000184383">
    <property type="component" value="Unassembled WGS sequence"/>
</dbReference>
<organism evidence="2 3">
    <name type="scientific">Aspergillus wentii DTO 134E9</name>
    <dbReference type="NCBI Taxonomy" id="1073089"/>
    <lineage>
        <taxon>Eukaryota</taxon>
        <taxon>Fungi</taxon>
        <taxon>Dikarya</taxon>
        <taxon>Ascomycota</taxon>
        <taxon>Pezizomycotina</taxon>
        <taxon>Eurotiomycetes</taxon>
        <taxon>Eurotiomycetidae</taxon>
        <taxon>Eurotiales</taxon>
        <taxon>Aspergillaceae</taxon>
        <taxon>Aspergillus</taxon>
        <taxon>Aspergillus subgen. Cremei</taxon>
    </lineage>
</organism>
<reference evidence="3" key="1">
    <citation type="journal article" date="2017" name="Genome Biol.">
        <title>Comparative genomics reveals high biological diversity and specific adaptations in the industrially and medically important fungal genus Aspergillus.</title>
        <authorList>
            <person name="de Vries R.P."/>
            <person name="Riley R."/>
            <person name="Wiebenga A."/>
            <person name="Aguilar-Osorio G."/>
            <person name="Amillis S."/>
            <person name="Uchima C.A."/>
            <person name="Anderluh G."/>
            <person name="Asadollahi M."/>
            <person name="Askin M."/>
            <person name="Barry K."/>
            <person name="Battaglia E."/>
            <person name="Bayram O."/>
            <person name="Benocci T."/>
            <person name="Braus-Stromeyer S.A."/>
            <person name="Caldana C."/>
            <person name="Canovas D."/>
            <person name="Cerqueira G.C."/>
            <person name="Chen F."/>
            <person name="Chen W."/>
            <person name="Choi C."/>
            <person name="Clum A."/>
            <person name="Dos Santos R.A."/>
            <person name="Damasio A.R."/>
            <person name="Diallinas G."/>
            <person name="Emri T."/>
            <person name="Fekete E."/>
            <person name="Flipphi M."/>
            <person name="Freyberg S."/>
            <person name="Gallo A."/>
            <person name="Gournas C."/>
            <person name="Habgood R."/>
            <person name="Hainaut M."/>
            <person name="Harispe M.L."/>
            <person name="Henrissat B."/>
            <person name="Hilden K.S."/>
            <person name="Hope R."/>
            <person name="Hossain A."/>
            <person name="Karabika E."/>
            <person name="Karaffa L."/>
            <person name="Karanyi Z."/>
            <person name="Krasevec N."/>
            <person name="Kuo A."/>
            <person name="Kusch H."/>
            <person name="LaButti K."/>
            <person name="Lagendijk E.L."/>
            <person name="Lapidus A."/>
            <person name="Levasseur A."/>
            <person name="Lindquist E."/>
            <person name="Lipzen A."/>
            <person name="Logrieco A.F."/>
            <person name="MacCabe A."/>
            <person name="Maekelae M.R."/>
            <person name="Malavazi I."/>
            <person name="Melin P."/>
            <person name="Meyer V."/>
            <person name="Mielnichuk N."/>
            <person name="Miskei M."/>
            <person name="Molnar A.P."/>
            <person name="Mule G."/>
            <person name="Ngan C.Y."/>
            <person name="Orejas M."/>
            <person name="Orosz E."/>
            <person name="Ouedraogo J.P."/>
            <person name="Overkamp K.M."/>
            <person name="Park H.-S."/>
            <person name="Perrone G."/>
            <person name="Piumi F."/>
            <person name="Punt P.J."/>
            <person name="Ram A.F."/>
            <person name="Ramon A."/>
            <person name="Rauscher S."/>
            <person name="Record E."/>
            <person name="Riano-Pachon D.M."/>
            <person name="Robert V."/>
            <person name="Roehrig J."/>
            <person name="Ruller R."/>
            <person name="Salamov A."/>
            <person name="Salih N.S."/>
            <person name="Samson R.A."/>
            <person name="Sandor E."/>
            <person name="Sanguinetti M."/>
            <person name="Schuetze T."/>
            <person name="Sepcic K."/>
            <person name="Shelest E."/>
            <person name="Sherlock G."/>
            <person name="Sophianopoulou V."/>
            <person name="Squina F.M."/>
            <person name="Sun H."/>
            <person name="Susca A."/>
            <person name="Todd R.B."/>
            <person name="Tsang A."/>
            <person name="Unkles S.E."/>
            <person name="van de Wiele N."/>
            <person name="van Rossen-Uffink D."/>
            <person name="Oliveira J.V."/>
            <person name="Vesth T.C."/>
            <person name="Visser J."/>
            <person name="Yu J.-H."/>
            <person name="Zhou M."/>
            <person name="Andersen M.R."/>
            <person name="Archer D.B."/>
            <person name="Baker S.E."/>
            <person name="Benoit I."/>
            <person name="Brakhage A.A."/>
            <person name="Braus G.H."/>
            <person name="Fischer R."/>
            <person name="Frisvad J.C."/>
            <person name="Goldman G.H."/>
            <person name="Houbraken J."/>
            <person name="Oakley B."/>
            <person name="Pocsi I."/>
            <person name="Scazzocchio C."/>
            <person name="Seiboth B."/>
            <person name="vanKuyk P.A."/>
            <person name="Wortman J."/>
            <person name="Dyer P.S."/>
            <person name="Grigoriev I.V."/>
        </authorList>
    </citation>
    <scope>NUCLEOTIDE SEQUENCE [LARGE SCALE GENOMIC DNA]</scope>
    <source>
        <strain evidence="3">DTO 134E9</strain>
    </source>
</reference>
<dbReference type="RefSeq" id="XP_040690574.1">
    <property type="nucleotide sequence ID" value="XM_040830611.1"/>
</dbReference>
<evidence type="ECO:0000313" key="3">
    <source>
        <dbReference type="Proteomes" id="UP000184383"/>
    </source>
</evidence>
<name>A0A1L9RQ04_ASPWE</name>
<dbReference type="EMBL" id="KV878211">
    <property type="protein sequence ID" value="OJJ36898.1"/>
    <property type="molecule type" value="Genomic_DNA"/>
</dbReference>
<dbReference type="GeneID" id="63746459"/>
<protein>
    <submittedName>
        <fullName evidence="2">Uncharacterized protein</fullName>
    </submittedName>
</protein>
<accession>A0A1L9RQ04</accession>
<proteinExistence type="predicted"/>